<dbReference type="InterPro" id="IPR039514">
    <property type="entry name" value="6GAL-like"/>
</dbReference>
<dbReference type="GO" id="GO:0004348">
    <property type="term" value="F:glucosylceramidase activity"/>
    <property type="evidence" value="ECO:0007669"/>
    <property type="project" value="UniProtKB-EC"/>
</dbReference>
<dbReference type="Proteomes" id="UP000567795">
    <property type="component" value="Unassembled WGS sequence"/>
</dbReference>
<dbReference type="Pfam" id="PF14587">
    <property type="entry name" value="Glyco_hydr_30_2"/>
    <property type="match status" value="1"/>
</dbReference>
<evidence type="ECO:0000259" key="2">
    <source>
        <dbReference type="Pfam" id="PF14587"/>
    </source>
</evidence>
<gene>
    <name evidence="4" type="ORF">FHU37_001084</name>
</gene>
<name>A0A852ZZZ0_9ACTN</name>
<proteinExistence type="predicted"/>
<dbReference type="PANTHER" id="PTHR42767">
    <property type="entry name" value="ENDO-BETA-1,6-GALACTANASE"/>
    <property type="match status" value="1"/>
</dbReference>
<dbReference type="EMBL" id="JACBZD010000001">
    <property type="protein sequence ID" value="NYI04141.1"/>
    <property type="molecule type" value="Genomic_DNA"/>
</dbReference>
<sequence>MTLYHRRAPHRRRGLTVALVLTAATLLATPGTPAMAGPSPTGTVDFRDTRQTIDGFGFSEAFQRSDIMHGARGLSETKQREILDLLYDTEAGAGFSILRLGIGSSADGVYDHMQSIAPVGPASPDEPLEYHWDGDDHGQVWLAQQAQSYGVERFYANAWSAPGYMKTNGTDAGGGVLCGMSGTDCPSGDWRQAYADYLTQFIRFYQQEGIEITDLGFLNEPDWHVSYASMDATPEQAADMAAILGPTLTRAGLDTDIICCESLGWDGASRYAAAIEAHPGAREAVDTISAHAYSVDADQPAATDKPTWMSEWGPNSRGWPGNWDDGTDSDGLSLAVRVHDTLAEAGASAYLYWYGASIGNTGALIRMDGDSYEVSHRLWAIGAFSRFIRPDAVRVEAGSDNPDLKVSAYRNADGSKVLEIINTGTTASTETFRLDPSGAGHRATTYLTDATHQIEEVDAGSVRGRNLTVELAPRSVTTVVLERGAGHAG</sequence>
<reference evidence="4 5" key="1">
    <citation type="submission" date="2020-07" db="EMBL/GenBank/DDBJ databases">
        <title>Sequencing the genomes of 1000 actinobacteria strains.</title>
        <authorList>
            <person name="Klenk H.-P."/>
        </authorList>
    </citation>
    <scope>NUCLEOTIDE SEQUENCE [LARGE SCALE GENOMIC DNA]</scope>
    <source>
        <strain evidence="4 5">DSM 42178</strain>
    </source>
</reference>
<accession>A0A852ZZZ0</accession>
<dbReference type="InterPro" id="IPR033452">
    <property type="entry name" value="GH30_C"/>
</dbReference>
<keyword evidence="1" id="KW-0732">Signal</keyword>
<dbReference type="PROSITE" id="PS51318">
    <property type="entry name" value="TAT"/>
    <property type="match status" value="1"/>
</dbReference>
<keyword evidence="4" id="KW-0378">Hydrolase</keyword>
<dbReference type="InterPro" id="IPR006311">
    <property type="entry name" value="TAT_signal"/>
</dbReference>
<protein>
    <submittedName>
        <fullName evidence="4">Glucosylceramidase</fullName>
        <ecNumber evidence="4">3.2.1.45</ecNumber>
    </submittedName>
</protein>
<feature type="domain" description="Glycosyl hydrolase family 30 beta sandwich" evidence="3">
    <location>
        <begin position="391"/>
        <end position="479"/>
    </location>
</feature>
<feature type="signal peptide" evidence="1">
    <location>
        <begin position="1"/>
        <end position="36"/>
    </location>
</feature>
<dbReference type="RefSeq" id="WP_179813087.1">
    <property type="nucleotide sequence ID" value="NZ_JACBZD010000001.1"/>
</dbReference>
<comment type="caution">
    <text evidence="4">The sequence shown here is derived from an EMBL/GenBank/DDBJ whole genome shotgun (WGS) entry which is preliminary data.</text>
</comment>
<evidence type="ECO:0000256" key="1">
    <source>
        <dbReference type="SAM" id="SignalP"/>
    </source>
</evidence>
<organism evidence="4 5">
    <name type="scientific">Allostreptomyces psammosilenae</name>
    <dbReference type="NCBI Taxonomy" id="1892865"/>
    <lineage>
        <taxon>Bacteria</taxon>
        <taxon>Bacillati</taxon>
        <taxon>Actinomycetota</taxon>
        <taxon>Actinomycetes</taxon>
        <taxon>Kitasatosporales</taxon>
        <taxon>Streptomycetaceae</taxon>
        <taxon>Allostreptomyces</taxon>
    </lineage>
</organism>
<dbReference type="SUPFAM" id="SSF51011">
    <property type="entry name" value="Glycosyl hydrolase domain"/>
    <property type="match status" value="1"/>
</dbReference>
<dbReference type="SUPFAM" id="SSF51445">
    <property type="entry name" value="(Trans)glycosidases"/>
    <property type="match status" value="1"/>
</dbReference>
<feature type="domain" description="Endo-beta-1,6-galactanase-like" evidence="2">
    <location>
        <begin position="44"/>
        <end position="266"/>
    </location>
</feature>
<dbReference type="Pfam" id="PF17189">
    <property type="entry name" value="Glyco_hydro_30C"/>
    <property type="match status" value="1"/>
</dbReference>
<dbReference type="Gene3D" id="2.60.40.1180">
    <property type="entry name" value="Golgi alpha-mannosidase II"/>
    <property type="match status" value="1"/>
</dbReference>
<feature type="chain" id="PRO_5032350418" evidence="1">
    <location>
        <begin position="37"/>
        <end position="489"/>
    </location>
</feature>
<dbReference type="EC" id="3.2.1.45" evidence="4"/>
<dbReference type="Gene3D" id="3.20.20.80">
    <property type="entry name" value="Glycosidases"/>
    <property type="match status" value="1"/>
</dbReference>
<evidence type="ECO:0000313" key="4">
    <source>
        <dbReference type="EMBL" id="NYI04141.1"/>
    </source>
</evidence>
<dbReference type="AlphaFoldDB" id="A0A852ZZZ0"/>
<dbReference type="InterPro" id="IPR017853">
    <property type="entry name" value="GH"/>
</dbReference>
<evidence type="ECO:0000259" key="3">
    <source>
        <dbReference type="Pfam" id="PF17189"/>
    </source>
</evidence>
<dbReference type="PANTHER" id="PTHR42767:SF1">
    <property type="entry name" value="ENDO-BETA-1,6-GALACTANASE-LIKE DOMAIN-CONTAINING PROTEIN"/>
    <property type="match status" value="1"/>
</dbReference>
<keyword evidence="5" id="KW-1185">Reference proteome</keyword>
<dbReference type="InterPro" id="IPR013780">
    <property type="entry name" value="Glyco_hydro_b"/>
</dbReference>
<evidence type="ECO:0000313" key="5">
    <source>
        <dbReference type="Proteomes" id="UP000567795"/>
    </source>
</evidence>
<dbReference type="InterPro" id="IPR039743">
    <property type="entry name" value="6GAL/EXGAL"/>
</dbReference>
<keyword evidence="4" id="KW-0326">Glycosidase</keyword>